<organism evidence="2 3">
    <name type="scientific">Streptomyces durmitorensis</name>
    <dbReference type="NCBI Taxonomy" id="319947"/>
    <lineage>
        <taxon>Bacteria</taxon>
        <taxon>Bacillati</taxon>
        <taxon>Actinomycetota</taxon>
        <taxon>Actinomycetes</taxon>
        <taxon>Kitasatosporales</taxon>
        <taxon>Streptomycetaceae</taxon>
        <taxon>Streptomyces</taxon>
    </lineage>
</organism>
<dbReference type="Gene3D" id="3.40.50.300">
    <property type="entry name" value="P-loop containing nucleotide triphosphate hydrolases"/>
    <property type="match status" value="1"/>
</dbReference>
<dbReference type="PANTHER" id="PTHR43384:SF14">
    <property type="entry name" value="ESX-1 SECRETION-ASSOCIATED PROTEIN ESPI"/>
    <property type="match status" value="1"/>
</dbReference>
<dbReference type="InterPro" id="IPR027417">
    <property type="entry name" value="P-loop_NTPase"/>
</dbReference>
<feature type="compositionally biased region" description="Polar residues" evidence="1">
    <location>
        <begin position="831"/>
        <end position="841"/>
    </location>
</feature>
<dbReference type="InterPro" id="IPR011009">
    <property type="entry name" value="Kinase-like_dom_sf"/>
</dbReference>
<feature type="compositionally biased region" description="Pro residues" evidence="1">
    <location>
        <begin position="100"/>
        <end position="109"/>
    </location>
</feature>
<feature type="region of interest" description="Disordered" evidence="1">
    <location>
        <begin position="38"/>
        <end position="123"/>
    </location>
</feature>
<dbReference type="RefSeq" id="WP_249587092.1">
    <property type="nucleotide sequence ID" value="NZ_BAAAQL010000008.1"/>
</dbReference>
<feature type="compositionally biased region" description="Basic and acidic residues" evidence="1">
    <location>
        <begin position="45"/>
        <end position="65"/>
    </location>
</feature>
<feature type="compositionally biased region" description="Acidic residues" evidence="1">
    <location>
        <begin position="67"/>
        <end position="86"/>
    </location>
</feature>
<accession>A0ABY4PRL6</accession>
<dbReference type="EMBL" id="CP097289">
    <property type="protein sequence ID" value="UQT55603.1"/>
    <property type="molecule type" value="Genomic_DNA"/>
</dbReference>
<evidence type="ECO:0000313" key="3">
    <source>
        <dbReference type="Proteomes" id="UP000829992"/>
    </source>
</evidence>
<evidence type="ECO:0000313" key="2">
    <source>
        <dbReference type="EMBL" id="UQT55603.1"/>
    </source>
</evidence>
<dbReference type="InterPro" id="IPR050625">
    <property type="entry name" value="ParA/MinD_ATPase"/>
</dbReference>
<evidence type="ECO:0000256" key="1">
    <source>
        <dbReference type="SAM" id="MobiDB-lite"/>
    </source>
</evidence>
<dbReference type="SUPFAM" id="SSF52540">
    <property type="entry name" value="P-loop containing nucleoside triphosphate hydrolases"/>
    <property type="match status" value="1"/>
</dbReference>
<dbReference type="NCBIfam" id="NF041121">
    <property type="entry name" value="SAV_2336_NTERM"/>
    <property type="match status" value="1"/>
</dbReference>
<proteinExistence type="predicted"/>
<dbReference type="Proteomes" id="UP000829992">
    <property type="component" value="Chromosome"/>
</dbReference>
<protein>
    <recommendedName>
        <fullName evidence="4">Protein kinase domain-containing protein</fullName>
    </recommendedName>
</protein>
<sequence length="1129" mass="121934">MDRRDDTLATALRVLKAAGQSLDAQEVLDVLWLAHRLTDGPGELPLERASRRAHSRPEPSPHGEASEPAEDDGEPPEPATPDDDLPDLTTPELHAASLPPLVPDRPAPLPADEEQPALPLRVPEDKALRQELLIGRALRPLKRKRPSRWRQELDEAATAAALAETRLPDVVMRPARERWLHLALVVDGGLSMLLWHRLAADLRTALQRLAAFRSIRVLGLDTRGADTPVLHGRPFDSGGSTMSPSTLLDPTGQTLVLVVSDGLGSAWRRGTMHDTLLEWATRGPVAVLHTLPPALWDGSGIQADRWQATTRRTGGANTSWEITDRVLPVGVADFSGVPIPVLEPVAESLRDWSLLLTSPGTTVELPLLARPQRLAPITPGREVRGIQHFRDAASPEAYRLAAHLAAVSPLSVPVMRLVQSAVPWRAPAAQLAEVFLGGLMHPYPAPVPGPLPAKHRIFDFTEESKTALLDAVPSSELLRTGRAIGRRLEQLAGRSPDFPAWLTHPEGADTVPAAFHSFTAVERRLLARFGVAAQPRVPAFDAPDGPRAEPWAPLTPQDPKRLGRFQLLGRRAGTRTLVYRGRDDSGGEAALRVARPDLPVATEQLLITEAEALRRMNGRYAPELLASGLDDRPAWLAMRLVAAPGNTDLQPPRLNELLAYETPEGTSAFDILTSLLLAWHLASALSICHLNGLVPAGLTPDSVMVLERSVVLVGLSDCVVDGEFSGAGAAPTREDNVKSLGELLRLISSKRQTSLPGLPDGMQLWQGTTWQPLRDMVKQCLDADPGRRPTAASVADRLARYVAIAQAMRGDGKPSGQPAASSGRVPPRPPLQTTASEQSAPAASRIGRRSLRVDLGIGGARAAHENRLSLARRPLTYSRRVIVVGAHPSCGRSTTTFMLGSLFVAVRGEPVLAMDGAPVSGDLNGYLVRQNTATPRDLTRLPMDAGHADIRRLTSLAPSGLEILAHRASYAVRSPAYAEEYRRILTMTARHYPVMLTDWAAPPRDPALDVALDMADRLIVCCTTSTYSVTAAAELLDDLRERGREELAGQALIVASRLGGIDKPLRDTEVEERFTDACAGTVLIPFDLHLSEHRAKELARLRGRTAEAFLDLAARVVSGPREAGAPDAG</sequence>
<evidence type="ECO:0008006" key="4">
    <source>
        <dbReference type="Google" id="ProtNLM"/>
    </source>
</evidence>
<dbReference type="InterPro" id="IPR047738">
    <property type="entry name" value="SAV_2336-like_N"/>
</dbReference>
<dbReference type="SUPFAM" id="SSF56112">
    <property type="entry name" value="Protein kinase-like (PK-like)"/>
    <property type="match status" value="1"/>
</dbReference>
<reference evidence="2 3" key="1">
    <citation type="submission" date="2022-05" db="EMBL/GenBank/DDBJ databases">
        <authorList>
            <person name="Zhou X."/>
            <person name="Li K."/>
            <person name="Man Y."/>
        </authorList>
    </citation>
    <scope>NUCLEOTIDE SEQUENCE [LARGE SCALE GENOMIC DNA]</scope>
    <source>
        <strain evidence="2 3">MS405</strain>
    </source>
</reference>
<keyword evidence="3" id="KW-1185">Reference proteome</keyword>
<feature type="region of interest" description="Disordered" evidence="1">
    <location>
        <begin position="809"/>
        <end position="845"/>
    </location>
</feature>
<name>A0ABY4PRL6_9ACTN</name>
<gene>
    <name evidence="2" type="ORF">M4V62_11145</name>
</gene>
<dbReference type="PANTHER" id="PTHR43384">
    <property type="entry name" value="SEPTUM SITE-DETERMINING PROTEIN MIND HOMOLOG, CHLOROPLASTIC-RELATED"/>
    <property type="match status" value="1"/>
</dbReference>